<dbReference type="InterPro" id="IPR043128">
    <property type="entry name" value="Rev_trsase/Diguanyl_cyclase"/>
</dbReference>
<dbReference type="EMBL" id="MN034694">
    <property type="protein sequence ID" value="QDH89207.1"/>
    <property type="molecule type" value="Genomic_DNA"/>
</dbReference>
<evidence type="ECO:0000313" key="6">
    <source>
        <dbReference type="EMBL" id="QDH89207.1"/>
    </source>
</evidence>
<organism evidence="6">
    <name type="scientific">Riboviria sp</name>
    <dbReference type="NCBI Taxonomy" id="2585031"/>
    <lineage>
        <taxon>Viruses</taxon>
        <taxon>Riboviria</taxon>
    </lineage>
</organism>
<keyword evidence="4 6" id="KW-0696">RNA-directed RNA polymerase</keyword>
<dbReference type="GO" id="GO:0003968">
    <property type="term" value="F:RNA-directed RNA polymerase activity"/>
    <property type="evidence" value="ECO:0007669"/>
    <property type="project" value="UniProtKB-KW"/>
</dbReference>
<accession>A0A514D6J8</accession>
<reference evidence="6" key="1">
    <citation type="submission" date="2019-05" db="EMBL/GenBank/DDBJ databases">
        <title>Metatranscriptomic reconstruction reveals RNA viruses with the potential to shape carbon cycling in soil.</title>
        <authorList>
            <person name="Starr E.P."/>
            <person name="Nuccio E."/>
            <person name="Pett-Ridge J."/>
            <person name="Banfield J.F."/>
            <person name="Firestone M.K."/>
        </authorList>
    </citation>
    <scope>NUCLEOTIDE SEQUENCE</scope>
    <source>
        <strain evidence="6">H1_Bulk_Litter_6_scaffold_287</strain>
    </source>
</reference>
<dbReference type="Gene3D" id="3.30.70.270">
    <property type="match status" value="1"/>
</dbReference>
<evidence type="ECO:0000256" key="2">
    <source>
        <dbReference type="ARBA" id="ARBA00022695"/>
    </source>
</evidence>
<evidence type="ECO:0000256" key="1">
    <source>
        <dbReference type="ARBA" id="ARBA00022679"/>
    </source>
</evidence>
<dbReference type="PROSITE" id="PS50507">
    <property type="entry name" value="RDRP_SSRNA_POS"/>
    <property type="match status" value="1"/>
</dbReference>
<dbReference type="EC" id="2.7.7.48" evidence="4"/>
<dbReference type="InterPro" id="IPR002166">
    <property type="entry name" value="RNA_pol_HCV"/>
</dbReference>
<feature type="domain" description="RdRp catalytic" evidence="5">
    <location>
        <begin position="117"/>
        <end position="233"/>
    </location>
</feature>
<dbReference type="GO" id="GO:0000166">
    <property type="term" value="F:nucleotide binding"/>
    <property type="evidence" value="ECO:0007669"/>
    <property type="project" value="UniProtKB-KW"/>
</dbReference>
<dbReference type="InterPro" id="IPR043502">
    <property type="entry name" value="DNA/RNA_pol_sf"/>
</dbReference>
<proteinExistence type="predicted"/>
<keyword evidence="3 4" id="KW-0693">Viral RNA replication</keyword>
<gene>
    <name evidence="6" type="ORF">H1BulkLitter6287_000002</name>
</gene>
<keyword evidence="1 4" id="KW-0808">Transferase</keyword>
<dbReference type="GO" id="GO:0039694">
    <property type="term" value="P:viral RNA genome replication"/>
    <property type="evidence" value="ECO:0007669"/>
    <property type="project" value="InterPro"/>
</dbReference>
<dbReference type="InterPro" id="IPR007094">
    <property type="entry name" value="RNA-dir_pol_PSvirus"/>
</dbReference>
<keyword evidence="2 4" id="KW-0548">Nucleotidyltransferase</keyword>
<evidence type="ECO:0000256" key="4">
    <source>
        <dbReference type="RuleBase" id="RU363062"/>
    </source>
</evidence>
<name>A0A514D6J8_9VIRU</name>
<comment type="catalytic activity">
    <reaction evidence="4">
        <text>RNA(n) + a ribonucleoside 5'-triphosphate = RNA(n+1) + diphosphate</text>
        <dbReference type="Rhea" id="RHEA:21248"/>
        <dbReference type="Rhea" id="RHEA-COMP:14527"/>
        <dbReference type="Rhea" id="RHEA-COMP:17342"/>
        <dbReference type="ChEBI" id="CHEBI:33019"/>
        <dbReference type="ChEBI" id="CHEBI:61557"/>
        <dbReference type="ChEBI" id="CHEBI:140395"/>
        <dbReference type="EC" id="2.7.7.48"/>
    </reaction>
</comment>
<dbReference type="Pfam" id="PF00998">
    <property type="entry name" value="RdRP_3"/>
    <property type="match status" value="1"/>
</dbReference>
<sequence length="408" mass="47038">MDRLEYSLNYSGQKQVRYLKATESLNRTGILRKHGDLKFFMKFEAYNLTAKSNPSPRGINPPSDEYLVELGRYIKPIEKRIYKALRDLFGFTVVLKGYNNQTRGKIISEYWREFDNPAGLAADASKFEQSVSAECIEVEKLVYSQYYSDGVVEKLMGWQKQYKGKGSTTDGYLSFKIGGVRASGMPNTALGNCLLSCLMAHRLFQILAISKYRFVCDGDDVHFIMEQRDVDRFRDYAKSYYHDLGFRMKMEKTVNVLEHIDFCQSRPVKVNGTYMMVRNVINALSKDSLSKKPLDNRKIFERWVSAVGQGGLSMTGGIPIMQEFYMAYIRSSNGAAPLVGDPVQADYDRGPKMFRTYEPVAEETRYSFWLAFGIFPDHQRAIESYYREFSLEFGVNEEELVDYPKLPW</sequence>
<keyword evidence="4" id="KW-0547">Nucleotide-binding</keyword>
<dbReference type="GO" id="GO:0003723">
    <property type="term" value="F:RNA binding"/>
    <property type="evidence" value="ECO:0007669"/>
    <property type="project" value="InterPro"/>
</dbReference>
<dbReference type="SUPFAM" id="SSF56672">
    <property type="entry name" value="DNA/RNA polymerases"/>
    <property type="match status" value="1"/>
</dbReference>
<evidence type="ECO:0000259" key="5">
    <source>
        <dbReference type="PROSITE" id="PS50507"/>
    </source>
</evidence>
<protein>
    <recommendedName>
        <fullName evidence="4">RNA-directed RNA polymerase</fullName>
        <ecNumber evidence="4">2.7.7.48</ecNumber>
    </recommendedName>
</protein>
<evidence type="ECO:0000256" key="3">
    <source>
        <dbReference type="ARBA" id="ARBA00022953"/>
    </source>
</evidence>